<organism evidence="1 2">
    <name type="scientific">Methylomonas koyamae</name>
    <dbReference type="NCBI Taxonomy" id="702114"/>
    <lineage>
        <taxon>Bacteria</taxon>
        <taxon>Pseudomonadati</taxon>
        <taxon>Pseudomonadota</taxon>
        <taxon>Gammaproteobacteria</taxon>
        <taxon>Methylococcales</taxon>
        <taxon>Methylococcaceae</taxon>
        <taxon>Methylomonas</taxon>
    </lineage>
</organism>
<comment type="caution">
    <text evidence="1">The sequence shown here is derived from an EMBL/GenBank/DDBJ whole genome shotgun (WGS) entry which is preliminary data.</text>
</comment>
<gene>
    <name evidence="1" type="ORF">A1507_07220</name>
</gene>
<dbReference type="OrthoDB" id="3078369at2"/>
<evidence type="ECO:0000313" key="1">
    <source>
        <dbReference type="EMBL" id="OAI19344.1"/>
    </source>
</evidence>
<name>A0A177NP54_9GAMM</name>
<reference evidence="1 2" key="1">
    <citation type="submission" date="2016-03" db="EMBL/GenBank/DDBJ databases">
        <authorList>
            <person name="Ploux O."/>
        </authorList>
    </citation>
    <scope>NUCLEOTIDE SEQUENCE [LARGE SCALE GENOMIC DNA]</scope>
    <source>
        <strain evidence="1 2">R-45378</strain>
    </source>
</reference>
<dbReference type="RefSeq" id="WP_064039538.1">
    <property type="nucleotide sequence ID" value="NZ_LUUJ01000049.1"/>
</dbReference>
<accession>A0A177NP54</accession>
<dbReference type="AlphaFoldDB" id="A0A177NP54"/>
<dbReference type="EMBL" id="LUUJ01000049">
    <property type="protein sequence ID" value="OAI19344.1"/>
    <property type="molecule type" value="Genomic_DNA"/>
</dbReference>
<dbReference type="Proteomes" id="UP000077857">
    <property type="component" value="Unassembled WGS sequence"/>
</dbReference>
<proteinExistence type="predicted"/>
<sequence length="112" mass="12052">MKLLTEDATLVCAHELGLVGIVPTQSFVTVNGRRLLVETNPEQRPIVGCPNAGPAIKPCTATLAVKHGYSNWIRIAGKRVCLDSVTGLTDGTPPGTVLYKVRQPGQNFVEER</sequence>
<evidence type="ECO:0000313" key="2">
    <source>
        <dbReference type="Proteomes" id="UP000077857"/>
    </source>
</evidence>
<protein>
    <submittedName>
        <fullName evidence="1">Uncharacterized protein</fullName>
    </submittedName>
</protein>